<dbReference type="AlphaFoldDB" id="A0A1D2MAH9"/>
<evidence type="ECO:0008006" key="3">
    <source>
        <dbReference type="Google" id="ProtNLM"/>
    </source>
</evidence>
<dbReference type="PANTHER" id="PTHR31511:SF12">
    <property type="entry name" value="RHO TERMINATION FACTOR N-TERMINAL DOMAIN-CONTAINING PROTEIN"/>
    <property type="match status" value="1"/>
</dbReference>
<name>A0A1D2MAH9_ORCCI</name>
<proteinExistence type="predicted"/>
<evidence type="ECO:0000313" key="1">
    <source>
        <dbReference type="EMBL" id="ODM89998.1"/>
    </source>
</evidence>
<sequence length="490" mass="57600">MEKGDEGTPEYEEIERYENSTLKTCYSIYDFADLFNDVSFEILGYIELFEQYGSGWSLKSVRGLDIRLGRLPPIGGSCFVELPKNFCSKRCFINVRNEDQMCFKWAFLSIMHYKDVKKNRQRWNYYQKYEHLYDFSSVSYPASLRDVEKFNKYLEAKKICVNIFGLEKVKSDYQTVVRKMAKNSTNPLFKKVNLLLYDDSKQATSHYLGITDISRLFGKHNSSRKEFCYNCLNLVSMKQYKLHTSICTRFKTQNVKMPKKDNTKKFISFDQYEKLIPHEYVIYADLEALCIPTNFKKPDSQFSYTHKYQKHTPSGYAFAVFHNASLVENLKKPEPGLRGGTSMIVTREAIANNKYMENYNHQKPNSFLCYFDKTNLYVWICLYGGFTLSFRSSPITQRFSVDAREIETKGIRKSVVKKSFRHDKFVDTFKQQQRSYAVMNVIRSYKHTLHTVEIRKSGLTCFDSKRYILPSGVNTLAYNHFLLKPLKRIV</sequence>
<organism evidence="1 2">
    <name type="scientific">Orchesella cincta</name>
    <name type="common">Springtail</name>
    <name type="synonym">Podura cincta</name>
    <dbReference type="NCBI Taxonomy" id="48709"/>
    <lineage>
        <taxon>Eukaryota</taxon>
        <taxon>Metazoa</taxon>
        <taxon>Ecdysozoa</taxon>
        <taxon>Arthropoda</taxon>
        <taxon>Hexapoda</taxon>
        <taxon>Collembola</taxon>
        <taxon>Entomobryomorpha</taxon>
        <taxon>Entomobryoidea</taxon>
        <taxon>Orchesellidae</taxon>
        <taxon>Orchesellinae</taxon>
        <taxon>Orchesella</taxon>
    </lineage>
</organism>
<dbReference type="STRING" id="48709.A0A1D2MAH9"/>
<keyword evidence="2" id="KW-1185">Reference proteome</keyword>
<evidence type="ECO:0000313" key="2">
    <source>
        <dbReference type="Proteomes" id="UP000094527"/>
    </source>
</evidence>
<dbReference type="PANTHER" id="PTHR31511">
    <property type="entry name" value="PROTEIN CBG23764"/>
    <property type="match status" value="1"/>
</dbReference>
<gene>
    <name evidence="1" type="ORF">Ocin01_16684</name>
</gene>
<protein>
    <recommendedName>
        <fullName evidence="3">DNA-directed DNA polymerase</fullName>
    </recommendedName>
</protein>
<comment type="caution">
    <text evidence="1">The sequence shown here is derived from an EMBL/GenBank/DDBJ whole genome shotgun (WGS) entry which is preliminary data.</text>
</comment>
<dbReference type="EMBL" id="LJIJ01002244">
    <property type="protein sequence ID" value="ODM89998.1"/>
    <property type="molecule type" value="Genomic_DNA"/>
</dbReference>
<reference evidence="1 2" key="1">
    <citation type="journal article" date="2016" name="Genome Biol. Evol.">
        <title>Gene Family Evolution Reflects Adaptation to Soil Environmental Stressors in the Genome of the Collembolan Orchesella cincta.</title>
        <authorList>
            <person name="Faddeeva-Vakhrusheva A."/>
            <person name="Derks M.F."/>
            <person name="Anvar S.Y."/>
            <person name="Agamennone V."/>
            <person name="Suring W."/>
            <person name="Smit S."/>
            <person name="van Straalen N.M."/>
            <person name="Roelofs D."/>
        </authorList>
    </citation>
    <scope>NUCLEOTIDE SEQUENCE [LARGE SCALE GENOMIC DNA]</scope>
    <source>
        <tissue evidence="1">Mixed pool</tissue>
    </source>
</reference>
<accession>A0A1D2MAH9</accession>
<dbReference type="OrthoDB" id="8191949at2759"/>
<dbReference type="Proteomes" id="UP000094527">
    <property type="component" value="Unassembled WGS sequence"/>
</dbReference>